<feature type="non-terminal residue" evidence="1">
    <location>
        <position position="1"/>
    </location>
</feature>
<dbReference type="Proteomes" id="UP000265520">
    <property type="component" value="Unassembled WGS sequence"/>
</dbReference>
<dbReference type="EMBL" id="LXQA011086503">
    <property type="protein sequence ID" value="MCI84259.1"/>
    <property type="molecule type" value="Genomic_DNA"/>
</dbReference>
<name>A0A392VAH9_9FABA</name>
<dbReference type="AlphaFoldDB" id="A0A392VAH9"/>
<reference evidence="1 2" key="1">
    <citation type="journal article" date="2018" name="Front. Plant Sci.">
        <title>Red Clover (Trifolium pratense) and Zigzag Clover (T. medium) - A Picture of Genomic Similarities and Differences.</title>
        <authorList>
            <person name="Dluhosova J."/>
            <person name="Istvanek J."/>
            <person name="Nedelnik J."/>
            <person name="Repkova J."/>
        </authorList>
    </citation>
    <scope>NUCLEOTIDE SEQUENCE [LARGE SCALE GENOMIC DNA]</scope>
    <source>
        <strain evidence="2">cv. 10/8</strain>
        <tissue evidence="1">Leaf</tissue>
    </source>
</reference>
<sequence length="58" mass="5934">LAGFGGASVVSLSAVASPPFLGIWMEMRAVFSGFFLFDPLEVGSFTTSCERGSGTAVA</sequence>
<keyword evidence="2" id="KW-1185">Reference proteome</keyword>
<evidence type="ECO:0000313" key="2">
    <source>
        <dbReference type="Proteomes" id="UP000265520"/>
    </source>
</evidence>
<proteinExistence type="predicted"/>
<accession>A0A392VAH9</accession>
<evidence type="ECO:0000313" key="1">
    <source>
        <dbReference type="EMBL" id="MCI84259.1"/>
    </source>
</evidence>
<comment type="caution">
    <text evidence="1">The sequence shown here is derived from an EMBL/GenBank/DDBJ whole genome shotgun (WGS) entry which is preliminary data.</text>
</comment>
<organism evidence="1 2">
    <name type="scientific">Trifolium medium</name>
    <dbReference type="NCBI Taxonomy" id="97028"/>
    <lineage>
        <taxon>Eukaryota</taxon>
        <taxon>Viridiplantae</taxon>
        <taxon>Streptophyta</taxon>
        <taxon>Embryophyta</taxon>
        <taxon>Tracheophyta</taxon>
        <taxon>Spermatophyta</taxon>
        <taxon>Magnoliopsida</taxon>
        <taxon>eudicotyledons</taxon>
        <taxon>Gunneridae</taxon>
        <taxon>Pentapetalae</taxon>
        <taxon>rosids</taxon>
        <taxon>fabids</taxon>
        <taxon>Fabales</taxon>
        <taxon>Fabaceae</taxon>
        <taxon>Papilionoideae</taxon>
        <taxon>50 kb inversion clade</taxon>
        <taxon>NPAAA clade</taxon>
        <taxon>Hologalegina</taxon>
        <taxon>IRL clade</taxon>
        <taxon>Trifolieae</taxon>
        <taxon>Trifolium</taxon>
    </lineage>
</organism>
<protein>
    <submittedName>
        <fullName evidence="1">Uncharacterized protein</fullName>
    </submittedName>
</protein>